<feature type="transmembrane region" description="Helical" evidence="7">
    <location>
        <begin position="142"/>
        <end position="163"/>
    </location>
</feature>
<evidence type="ECO:0000256" key="5">
    <source>
        <dbReference type="ARBA" id="ARBA00022989"/>
    </source>
</evidence>
<dbReference type="Pfam" id="PF19053">
    <property type="entry name" value="EccD"/>
    <property type="match status" value="1"/>
</dbReference>
<keyword evidence="5 7" id="KW-1133">Transmembrane helix</keyword>
<name>A0A1X0B1M4_9MYCO</name>
<evidence type="ECO:0000259" key="8">
    <source>
        <dbReference type="Pfam" id="PF19053"/>
    </source>
</evidence>
<dbReference type="InterPro" id="IPR044049">
    <property type="entry name" value="EccD_transm"/>
</dbReference>
<feature type="domain" description="EccD-like transmembrane" evidence="8">
    <location>
        <begin position="145"/>
        <end position="500"/>
    </location>
</feature>
<evidence type="ECO:0000256" key="1">
    <source>
        <dbReference type="ARBA" id="ARBA00004651"/>
    </source>
</evidence>
<dbReference type="Proteomes" id="UP000192448">
    <property type="component" value="Unassembled WGS sequence"/>
</dbReference>
<evidence type="ECO:0000256" key="4">
    <source>
        <dbReference type="ARBA" id="ARBA00022692"/>
    </source>
</evidence>
<accession>A0A1X0B1M4</accession>
<dbReference type="Gene3D" id="3.10.20.90">
    <property type="entry name" value="Phosphatidylinositol 3-kinase Catalytic Subunit, Chain A, domain 1"/>
    <property type="match status" value="1"/>
</dbReference>
<feature type="transmembrane region" description="Helical" evidence="7">
    <location>
        <begin position="205"/>
        <end position="222"/>
    </location>
</feature>
<keyword evidence="6 7" id="KW-0472">Membrane</keyword>
<proteinExistence type="inferred from homology"/>
<keyword evidence="4 7" id="KW-0812">Transmembrane</keyword>
<keyword evidence="3" id="KW-1003">Cell membrane</keyword>
<feature type="transmembrane region" description="Helical" evidence="7">
    <location>
        <begin position="228"/>
        <end position="245"/>
    </location>
</feature>
<reference evidence="9 10" key="1">
    <citation type="submission" date="2017-02" db="EMBL/GenBank/DDBJ databases">
        <title>The new phylogeny of genus Mycobacterium.</title>
        <authorList>
            <person name="Tortoli E."/>
            <person name="Trovato A."/>
            <person name="Cirillo D.M."/>
        </authorList>
    </citation>
    <scope>NUCLEOTIDE SEQUENCE [LARGE SCALE GENOMIC DNA]</scope>
    <source>
        <strain evidence="9 10">RW6</strain>
    </source>
</reference>
<evidence type="ECO:0000256" key="3">
    <source>
        <dbReference type="ARBA" id="ARBA00022475"/>
    </source>
</evidence>
<feature type="transmembrane region" description="Helical" evidence="7">
    <location>
        <begin position="175"/>
        <end position="193"/>
    </location>
</feature>
<dbReference type="STRING" id="1927124.BST13_11795"/>
<dbReference type="AlphaFoldDB" id="A0A1X0B1M4"/>
<dbReference type="EMBL" id="MVHF01000009">
    <property type="protein sequence ID" value="ORA36232.1"/>
    <property type="molecule type" value="Genomic_DNA"/>
</dbReference>
<evidence type="ECO:0000313" key="10">
    <source>
        <dbReference type="Proteomes" id="UP000192448"/>
    </source>
</evidence>
<dbReference type="Pfam" id="PF08817">
    <property type="entry name" value="YukD"/>
    <property type="match status" value="1"/>
</dbReference>
<comment type="caution">
    <text evidence="9">The sequence shown here is derived from an EMBL/GenBank/DDBJ whole genome shotgun (WGS) entry which is preliminary data.</text>
</comment>
<feature type="transmembrane region" description="Helical" evidence="7">
    <location>
        <begin position="412"/>
        <end position="432"/>
    </location>
</feature>
<dbReference type="InterPro" id="IPR024962">
    <property type="entry name" value="YukD-like"/>
</dbReference>
<organism evidence="9 10">
    <name type="scientific">Mycobacterium aquaticum</name>
    <dbReference type="NCBI Taxonomy" id="1927124"/>
    <lineage>
        <taxon>Bacteria</taxon>
        <taxon>Bacillati</taxon>
        <taxon>Actinomycetota</taxon>
        <taxon>Actinomycetes</taxon>
        <taxon>Mycobacteriales</taxon>
        <taxon>Mycobacteriaceae</taxon>
        <taxon>Mycobacterium</taxon>
    </lineage>
</organism>
<dbReference type="NCBIfam" id="TIGR03920">
    <property type="entry name" value="T7SS_EccD"/>
    <property type="match status" value="1"/>
</dbReference>
<comment type="similarity">
    <text evidence="2">Belongs to the EccD/Snm4 family.</text>
</comment>
<protein>
    <submittedName>
        <fullName evidence="9">Type VII secretion integral membrane protein EccD</fullName>
    </submittedName>
</protein>
<feature type="transmembrane region" description="Helical" evidence="7">
    <location>
        <begin position="438"/>
        <end position="460"/>
    </location>
</feature>
<evidence type="ECO:0000256" key="2">
    <source>
        <dbReference type="ARBA" id="ARBA00006162"/>
    </source>
</evidence>
<dbReference type="InterPro" id="IPR006707">
    <property type="entry name" value="T7SS_EccD"/>
</dbReference>
<feature type="transmembrane region" description="Helical" evidence="7">
    <location>
        <begin position="357"/>
        <end position="375"/>
    </location>
</feature>
<feature type="transmembrane region" description="Helical" evidence="7">
    <location>
        <begin position="381"/>
        <end position="400"/>
    </location>
</feature>
<feature type="transmembrane region" description="Helical" evidence="7">
    <location>
        <begin position="472"/>
        <end position="495"/>
    </location>
</feature>
<feature type="transmembrane region" description="Helical" evidence="7">
    <location>
        <begin position="282"/>
        <end position="300"/>
    </location>
</feature>
<evidence type="ECO:0000313" key="9">
    <source>
        <dbReference type="EMBL" id="ORA36232.1"/>
    </source>
</evidence>
<sequence length="501" mass="52470">MTVPRNRPTGVDELTPIRTVSPVPEHLRIAVLGGCTQLDITLPADARIADIAPYLAGIIAQRERIDDEPAAPGPELTSRTVLHTADGAALPADVTLRDAGVRHGDMLYLTAQRTLHPPALYDDVVDATAQLNRAASAAWGPASAAVMAMVALYACVGILLWMSVDPRFAERYSEVVGFDVAGVLALVAAATVARRIYRWDWVASGFGWAAMLIGFGALRMIFAGVGGWGVAASCAGVVALSYGSYRLIGTGRWGFLAGGGFAAVAGAAWASRTACAVPDRPLGVAVCLGALALGFAVPWLTRGWNRFVLRPKVDGVAQTDEFTDPFNTERNRSEPDRALADTVPTAEEVMRRGRDAAAVRCGLYTAAGASLALGVEVLSRAATDLVSLTFMMLCGIVFALRLRAARSAAERTVLLTFGVVVVLRAVTAATFGSLPATIFGLVALGALLVGGAVIGVLATTPEPTLRQRWELLSDYVGYVAVAALIPVALGVVGMYDAVLGR</sequence>
<dbReference type="OrthoDB" id="4641759at2"/>
<dbReference type="RefSeq" id="WP_083163999.1">
    <property type="nucleotide sequence ID" value="NZ_MVHF01000009.1"/>
</dbReference>
<keyword evidence="10" id="KW-1185">Reference proteome</keyword>
<evidence type="ECO:0000256" key="6">
    <source>
        <dbReference type="ARBA" id="ARBA00023136"/>
    </source>
</evidence>
<dbReference type="GO" id="GO:0005886">
    <property type="term" value="C:plasma membrane"/>
    <property type="evidence" value="ECO:0007669"/>
    <property type="project" value="UniProtKB-SubCell"/>
</dbReference>
<comment type="subcellular location">
    <subcellularLocation>
        <location evidence="1">Cell membrane</location>
        <topology evidence="1">Multi-pass membrane protein</topology>
    </subcellularLocation>
</comment>
<gene>
    <name evidence="9" type="ORF">BST13_11795</name>
</gene>
<feature type="transmembrane region" description="Helical" evidence="7">
    <location>
        <begin position="252"/>
        <end position="270"/>
    </location>
</feature>
<evidence type="ECO:0000256" key="7">
    <source>
        <dbReference type="SAM" id="Phobius"/>
    </source>
</evidence>